<dbReference type="Proteomes" id="UP000676336">
    <property type="component" value="Unassembled WGS sequence"/>
</dbReference>
<evidence type="ECO:0000256" key="3">
    <source>
        <dbReference type="ARBA" id="ARBA00022490"/>
    </source>
</evidence>
<feature type="non-terminal residue" evidence="7">
    <location>
        <position position="96"/>
    </location>
</feature>
<dbReference type="Pfam" id="PF00397">
    <property type="entry name" value="WW"/>
    <property type="match status" value="1"/>
</dbReference>
<evidence type="ECO:0000256" key="4">
    <source>
        <dbReference type="ARBA" id="ARBA00023242"/>
    </source>
</evidence>
<evidence type="ECO:0000313" key="6">
    <source>
        <dbReference type="EMBL" id="CAF4162896.1"/>
    </source>
</evidence>
<keyword evidence="4" id="KW-0539">Nucleus</keyword>
<dbReference type="GO" id="GO:0005634">
    <property type="term" value="C:nucleus"/>
    <property type="evidence" value="ECO:0007669"/>
    <property type="project" value="UniProtKB-SubCell"/>
</dbReference>
<dbReference type="GO" id="GO:0005737">
    <property type="term" value="C:cytoplasm"/>
    <property type="evidence" value="ECO:0007669"/>
    <property type="project" value="UniProtKB-SubCell"/>
</dbReference>
<dbReference type="SMART" id="SM00456">
    <property type="entry name" value="WW"/>
    <property type="match status" value="1"/>
</dbReference>
<dbReference type="GO" id="GO:0045944">
    <property type="term" value="P:positive regulation of transcription by RNA polymerase II"/>
    <property type="evidence" value="ECO:0007669"/>
    <property type="project" value="TreeGrafter"/>
</dbReference>
<reference evidence="7" key="1">
    <citation type="submission" date="2021-02" db="EMBL/GenBank/DDBJ databases">
        <authorList>
            <person name="Nowell W R."/>
        </authorList>
    </citation>
    <scope>NUCLEOTIDE SEQUENCE</scope>
</reference>
<evidence type="ECO:0000313" key="7">
    <source>
        <dbReference type="EMBL" id="CAF5229928.1"/>
    </source>
</evidence>
<evidence type="ECO:0000256" key="2">
    <source>
        <dbReference type="ARBA" id="ARBA00004496"/>
    </source>
</evidence>
<dbReference type="InterPro" id="IPR036020">
    <property type="entry name" value="WW_dom_sf"/>
</dbReference>
<dbReference type="InterPro" id="IPR051583">
    <property type="entry name" value="YAP1"/>
</dbReference>
<dbReference type="GO" id="GO:0003713">
    <property type="term" value="F:transcription coactivator activity"/>
    <property type="evidence" value="ECO:0007669"/>
    <property type="project" value="TreeGrafter"/>
</dbReference>
<evidence type="ECO:0000313" key="8">
    <source>
        <dbReference type="Proteomes" id="UP000676336"/>
    </source>
</evidence>
<feature type="non-terminal residue" evidence="7">
    <location>
        <position position="1"/>
    </location>
</feature>
<accession>A0A8S3KEA5</accession>
<dbReference type="CDD" id="cd00201">
    <property type="entry name" value="WW"/>
    <property type="match status" value="1"/>
</dbReference>
<protein>
    <recommendedName>
        <fullName evidence="5">WW domain-containing protein</fullName>
    </recommendedName>
</protein>
<dbReference type="PANTHER" id="PTHR17616:SF8">
    <property type="entry name" value="TRANSCRIPTIONAL COACTIVATOR YORKIE"/>
    <property type="match status" value="1"/>
</dbReference>
<sequence>ETTIITSRDADVAATTTGTAVTTDVSTVDELGRLAPNWQMSTADNGRVFYIDHVNKRTTWIDPRTGKPTLLPALQTELSQNGPLPANWEIRTLTDG</sequence>
<evidence type="ECO:0000256" key="1">
    <source>
        <dbReference type="ARBA" id="ARBA00004123"/>
    </source>
</evidence>
<proteinExistence type="predicted"/>
<keyword evidence="3" id="KW-0963">Cytoplasm</keyword>
<dbReference type="PROSITE" id="PS01159">
    <property type="entry name" value="WW_DOMAIN_1"/>
    <property type="match status" value="1"/>
</dbReference>
<dbReference type="SUPFAM" id="SSF51045">
    <property type="entry name" value="WW domain"/>
    <property type="match status" value="1"/>
</dbReference>
<dbReference type="PROSITE" id="PS50020">
    <property type="entry name" value="WW_DOMAIN_2"/>
    <property type="match status" value="1"/>
</dbReference>
<dbReference type="AlphaFoldDB" id="A0A8S3KEA5"/>
<dbReference type="PANTHER" id="PTHR17616">
    <property type="entry name" value="YES-ASSOCIATED PROTEIN YAP1 FAMILY MEMBER"/>
    <property type="match status" value="1"/>
</dbReference>
<dbReference type="InterPro" id="IPR001202">
    <property type="entry name" value="WW_dom"/>
</dbReference>
<evidence type="ECO:0000259" key="5">
    <source>
        <dbReference type="PROSITE" id="PS50020"/>
    </source>
</evidence>
<comment type="caution">
    <text evidence="7">The sequence shown here is derived from an EMBL/GenBank/DDBJ whole genome shotgun (WGS) entry which is preliminary data.</text>
</comment>
<dbReference type="Proteomes" id="UP000681720">
    <property type="component" value="Unassembled WGS sequence"/>
</dbReference>
<dbReference type="Gene3D" id="2.20.70.10">
    <property type="match status" value="1"/>
</dbReference>
<feature type="domain" description="WW" evidence="5">
    <location>
        <begin position="32"/>
        <end position="65"/>
    </location>
</feature>
<dbReference type="EMBL" id="CAJOBJ010012015">
    <property type="protein sequence ID" value="CAF4162896.1"/>
    <property type="molecule type" value="Genomic_DNA"/>
</dbReference>
<gene>
    <name evidence="6" type="ORF">GIL414_LOCUS20026</name>
    <name evidence="7" type="ORF">SMN809_LOCUS86848</name>
</gene>
<name>A0A8S3KEA5_9BILA</name>
<comment type="subcellular location">
    <subcellularLocation>
        <location evidence="2">Cytoplasm</location>
    </subcellularLocation>
    <subcellularLocation>
        <location evidence="1">Nucleus</location>
    </subcellularLocation>
</comment>
<dbReference type="EMBL" id="CAJOBI010373333">
    <property type="protein sequence ID" value="CAF5229928.1"/>
    <property type="molecule type" value="Genomic_DNA"/>
</dbReference>
<organism evidence="7 8">
    <name type="scientific">Rotaria magnacalcarata</name>
    <dbReference type="NCBI Taxonomy" id="392030"/>
    <lineage>
        <taxon>Eukaryota</taxon>
        <taxon>Metazoa</taxon>
        <taxon>Spiralia</taxon>
        <taxon>Gnathifera</taxon>
        <taxon>Rotifera</taxon>
        <taxon>Eurotatoria</taxon>
        <taxon>Bdelloidea</taxon>
        <taxon>Philodinida</taxon>
        <taxon>Philodinidae</taxon>
        <taxon>Rotaria</taxon>
    </lineage>
</organism>
<dbReference type="GO" id="GO:0035329">
    <property type="term" value="P:hippo signaling"/>
    <property type="evidence" value="ECO:0007669"/>
    <property type="project" value="TreeGrafter"/>
</dbReference>